<keyword evidence="3" id="KW-1185">Reference proteome</keyword>
<evidence type="ECO:0000313" key="2">
    <source>
        <dbReference type="EMBL" id="KAE8306187.1"/>
    </source>
</evidence>
<name>A0A5N6VCL9_9EURO</name>
<organism evidence="2 3">
    <name type="scientific">Aspergillus transmontanensis</name>
    <dbReference type="NCBI Taxonomy" id="1034304"/>
    <lineage>
        <taxon>Eukaryota</taxon>
        <taxon>Fungi</taxon>
        <taxon>Dikarya</taxon>
        <taxon>Ascomycota</taxon>
        <taxon>Pezizomycotina</taxon>
        <taxon>Eurotiomycetes</taxon>
        <taxon>Eurotiomycetidae</taxon>
        <taxon>Eurotiales</taxon>
        <taxon>Aspergillaceae</taxon>
        <taxon>Aspergillus</taxon>
        <taxon>Aspergillus subgen. Circumdati</taxon>
    </lineage>
</organism>
<proteinExistence type="predicted"/>
<keyword evidence="1" id="KW-1133">Transmembrane helix</keyword>
<protein>
    <submittedName>
        <fullName evidence="2">Uncharacterized protein</fullName>
    </submittedName>
</protein>
<keyword evidence="1" id="KW-0472">Membrane</keyword>
<dbReference type="EMBL" id="ML738514">
    <property type="protein sequence ID" value="KAE8306187.1"/>
    <property type="molecule type" value="Genomic_DNA"/>
</dbReference>
<evidence type="ECO:0000313" key="3">
    <source>
        <dbReference type="Proteomes" id="UP000325433"/>
    </source>
</evidence>
<dbReference type="AlphaFoldDB" id="A0A5N6VCL9"/>
<accession>A0A5N6VCL9</accession>
<feature type="transmembrane region" description="Helical" evidence="1">
    <location>
        <begin position="20"/>
        <end position="39"/>
    </location>
</feature>
<sequence length="54" mass="6363">MAYCLYWEVISLTIELLGGYMLLRSFLKSYGMIIVLLVCRRMKGDSANNERKIW</sequence>
<evidence type="ECO:0000256" key="1">
    <source>
        <dbReference type="SAM" id="Phobius"/>
    </source>
</evidence>
<dbReference type="Proteomes" id="UP000325433">
    <property type="component" value="Unassembled WGS sequence"/>
</dbReference>
<keyword evidence="1" id="KW-0812">Transmembrane</keyword>
<reference evidence="3" key="1">
    <citation type="submission" date="2019-04" db="EMBL/GenBank/DDBJ databases">
        <title>Friends and foes A comparative genomics studyof 23 Aspergillus species from section Flavi.</title>
        <authorList>
            <consortium name="DOE Joint Genome Institute"/>
            <person name="Kjaerbolling I."/>
            <person name="Vesth T."/>
            <person name="Frisvad J.C."/>
            <person name="Nybo J.L."/>
            <person name="Theobald S."/>
            <person name="Kildgaard S."/>
            <person name="Isbrandt T."/>
            <person name="Kuo A."/>
            <person name="Sato A."/>
            <person name="Lyhne E.K."/>
            <person name="Kogle M.E."/>
            <person name="Wiebenga A."/>
            <person name="Kun R.S."/>
            <person name="Lubbers R.J."/>
            <person name="Makela M.R."/>
            <person name="Barry K."/>
            <person name="Chovatia M."/>
            <person name="Clum A."/>
            <person name="Daum C."/>
            <person name="Haridas S."/>
            <person name="He G."/>
            <person name="LaButti K."/>
            <person name="Lipzen A."/>
            <person name="Mondo S."/>
            <person name="Riley R."/>
            <person name="Salamov A."/>
            <person name="Simmons B.A."/>
            <person name="Magnuson J.K."/>
            <person name="Henrissat B."/>
            <person name="Mortensen U.H."/>
            <person name="Larsen T.O."/>
            <person name="Devries R.P."/>
            <person name="Grigoriev I.V."/>
            <person name="Machida M."/>
            <person name="Baker S.E."/>
            <person name="Andersen M.R."/>
        </authorList>
    </citation>
    <scope>NUCLEOTIDE SEQUENCE [LARGE SCALE GENOMIC DNA]</scope>
    <source>
        <strain evidence="3">CBS 130015</strain>
    </source>
</reference>
<gene>
    <name evidence="2" type="ORF">BDV41DRAFT_559489</name>
</gene>